<evidence type="ECO:0000313" key="3">
    <source>
        <dbReference type="Proteomes" id="UP000045706"/>
    </source>
</evidence>
<evidence type="ECO:0000313" key="2">
    <source>
        <dbReference type="EMBL" id="CRK43547.1"/>
    </source>
</evidence>
<reference evidence="3" key="1">
    <citation type="submission" date="2015-05" db="EMBL/GenBank/DDBJ databases">
        <authorList>
            <person name="Fogelqvist Johan"/>
        </authorList>
    </citation>
    <scope>NUCLEOTIDE SEQUENCE [LARGE SCALE GENOMIC DNA]</scope>
</reference>
<evidence type="ECO:0000256" key="1">
    <source>
        <dbReference type="SAM" id="MobiDB-lite"/>
    </source>
</evidence>
<dbReference type="SUPFAM" id="SSF50729">
    <property type="entry name" value="PH domain-like"/>
    <property type="match status" value="1"/>
</dbReference>
<gene>
    <name evidence="2" type="ORF">BN1723_005723</name>
</gene>
<sequence length="172" mass="18719">MPPAGGGNIKVVEKTLLERCVKLWTRYPDPLLRILSPTNTDPPANGLTSESAAPRTLVTTIIKVPKNPKVLKGGYLLVPNSNSTRWVKRFVELRRPYLHIHSATDGDEVGIVSLRNSRIDSQPGVVGLLQGSANGQDDANGGGEDFRPSHRRTSSGRIISTIWTGQMQQSLS</sequence>
<dbReference type="EMBL" id="CVQI01033384">
    <property type="protein sequence ID" value="CRK43547.1"/>
    <property type="molecule type" value="Genomic_DNA"/>
</dbReference>
<protein>
    <submittedName>
        <fullName evidence="2">Uncharacterized protein</fullName>
    </submittedName>
</protein>
<organism evidence="2 3">
    <name type="scientific">Verticillium longisporum</name>
    <name type="common">Verticillium dahliae var. longisporum</name>
    <dbReference type="NCBI Taxonomy" id="100787"/>
    <lineage>
        <taxon>Eukaryota</taxon>
        <taxon>Fungi</taxon>
        <taxon>Dikarya</taxon>
        <taxon>Ascomycota</taxon>
        <taxon>Pezizomycotina</taxon>
        <taxon>Sordariomycetes</taxon>
        <taxon>Hypocreomycetidae</taxon>
        <taxon>Glomerellales</taxon>
        <taxon>Plectosphaerellaceae</taxon>
        <taxon>Verticillium</taxon>
    </lineage>
</organism>
<accession>A0A0G4NAQ3</accession>
<proteinExistence type="predicted"/>
<name>A0A0G4NAQ3_VERLO</name>
<dbReference type="AlphaFoldDB" id="A0A0G4NAQ3"/>
<feature type="region of interest" description="Disordered" evidence="1">
    <location>
        <begin position="130"/>
        <end position="153"/>
    </location>
</feature>
<dbReference type="Proteomes" id="UP000045706">
    <property type="component" value="Unassembled WGS sequence"/>
</dbReference>